<evidence type="ECO:0000313" key="2">
    <source>
        <dbReference type="Proteomes" id="UP000054485"/>
    </source>
</evidence>
<evidence type="ECO:0000313" key="1">
    <source>
        <dbReference type="EMBL" id="KIK47150.1"/>
    </source>
</evidence>
<dbReference type="EMBL" id="KN835150">
    <property type="protein sequence ID" value="KIK47150.1"/>
    <property type="molecule type" value="Genomic_DNA"/>
</dbReference>
<keyword evidence="2" id="KW-1185">Reference proteome</keyword>
<dbReference type="AlphaFoldDB" id="A0A0D0AA76"/>
<sequence length="59" mass="6735">MEDTCICRDVPLLFWQLIVQWHRAGVPIQTTGNFKSPVTREARGLTIDGSGSIKGYWRE</sequence>
<dbReference type="HOGENOM" id="CLU_2962423_0_0_1"/>
<name>A0A0D0AA76_9AGAM</name>
<organism evidence="1 2">
    <name type="scientific">Suillus luteus UH-Slu-Lm8-n1</name>
    <dbReference type="NCBI Taxonomy" id="930992"/>
    <lineage>
        <taxon>Eukaryota</taxon>
        <taxon>Fungi</taxon>
        <taxon>Dikarya</taxon>
        <taxon>Basidiomycota</taxon>
        <taxon>Agaricomycotina</taxon>
        <taxon>Agaricomycetes</taxon>
        <taxon>Agaricomycetidae</taxon>
        <taxon>Boletales</taxon>
        <taxon>Suillineae</taxon>
        <taxon>Suillaceae</taxon>
        <taxon>Suillus</taxon>
    </lineage>
</organism>
<reference evidence="2" key="2">
    <citation type="submission" date="2015-01" db="EMBL/GenBank/DDBJ databases">
        <title>Evolutionary Origins and Diversification of the Mycorrhizal Mutualists.</title>
        <authorList>
            <consortium name="DOE Joint Genome Institute"/>
            <consortium name="Mycorrhizal Genomics Consortium"/>
            <person name="Kohler A."/>
            <person name="Kuo A."/>
            <person name="Nagy L.G."/>
            <person name="Floudas D."/>
            <person name="Copeland A."/>
            <person name="Barry K.W."/>
            <person name="Cichocki N."/>
            <person name="Veneault-Fourrey C."/>
            <person name="LaButti K."/>
            <person name="Lindquist E.A."/>
            <person name="Lipzen A."/>
            <person name="Lundell T."/>
            <person name="Morin E."/>
            <person name="Murat C."/>
            <person name="Riley R."/>
            <person name="Ohm R."/>
            <person name="Sun H."/>
            <person name="Tunlid A."/>
            <person name="Henrissat B."/>
            <person name="Grigoriev I.V."/>
            <person name="Hibbett D.S."/>
            <person name="Martin F."/>
        </authorList>
    </citation>
    <scope>NUCLEOTIDE SEQUENCE [LARGE SCALE GENOMIC DNA]</scope>
    <source>
        <strain evidence="2">UH-Slu-Lm8-n1</strain>
    </source>
</reference>
<proteinExistence type="predicted"/>
<dbReference type="Proteomes" id="UP000054485">
    <property type="component" value="Unassembled WGS sequence"/>
</dbReference>
<accession>A0A0D0AA76</accession>
<dbReference type="InParanoid" id="A0A0D0AA76"/>
<gene>
    <name evidence="1" type="ORF">CY34DRAFT_799693</name>
</gene>
<reference evidence="1 2" key="1">
    <citation type="submission" date="2014-04" db="EMBL/GenBank/DDBJ databases">
        <authorList>
            <consortium name="DOE Joint Genome Institute"/>
            <person name="Kuo A."/>
            <person name="Ruytinx J."/>
            <person name="Rineau F."/>
            <person name="Colpaert J."/>
            <person name="Kohler A."/>
            <person name="Nagy L.G."/>
            <person name="Floudas D."/>
            <person name="Copeland A."/>
            <person name="Barry K.W."/>
            <person name="Cichocki N."/>
            <person name="Veneault-Fourrey C."/>
            <person name="LaButti K."/>
            <person name="Lindquist E.A."/>
            <person name="Lipzen A."/>
            <person name="Lundell T."/>
            <person name="Morin E."/>
            <person name="Murat C."/>
            <person name="Sun H."/>
            <person name="Tunlid A."/>
            <person name="Henrissat B."/>
            <person name="Grigoriev I.V."/>
            <person name="Hibbett D.S."/>
            <person name="Martin F."/>
            <person name="Nordberg H.P."/>
            <person name="Cantor M.N."/>
            <person name="Hua S.X."/>
        </authorList>
    </citation>
    <scope>NUCLEOTIDE SEQUENCE [LARGE SCALE GENOMIC DNA]</scope>
    <source>
        <strain evidence="1 2">UH-Slu-Lm8-n1</strain>
    </source>
</reference>
<protein>
    <submittedName>
        <fullName evidence="1">Uncharacterized protein</fullName>
    </submittedName>
</protein>